<accession>A0A9E7ICQ7</accession>
<feature type="compositionally biased region" description="Basic and acidic residues" evidence="1">
    <location>
        <begin position="55"/>
        <end position="71"/>
    </location>
</feature>
<sequence>MASERSGGGRCDFVGRCSASLFSVLTPWSIGETGRICCGLFAFSEARSGKLGTGGDRDGDSDLGSKREARRSSFPRFRVTREGLANSTVVIRQMDRKGGLLEGN</sequence>
<dbReference type="AlphaFoldDB" id="A0A9E7ICQ7"/>
<dbReference type="Proteomes" id="UP001055439">
    <property type="component" value="Chromosome 9"/>
</dbReference>
<keyword evidence="3" id="KW-1185">Reference proteome</keyword>
<reference evidence="2" key="1">
    <citation type="submission" date="2022-05" db="EMBL/GenBank/DDBJ databases">
        <title>The Musa troglodytarum L. genome provides insights into the mechanism of non-climacteric behaviour and enrichment of carotenoids.</title>
        <authorList>
            <person name="Wang J."/>
        </authorList>
    </citation>
    <scope>NUCLEOTIDE SEQUENCE</scope>
    <source>
        <tissue evidence="2">Leaf</tissue>
    </source>
</reference>
<feature type="region of interest" description="Disordered" evidence="1">
    <location>
        <begin position="47"/>
        <end position="72"/>
    </location>
</feature>
<protein>
    <submittedName>
        <fullName evidence="2">Uncharacterized protein</fullName>
    </submittedName>
</protein>
<evidence type="ECO:0000256" key="1">
    <source>
        <dbReference type="SAM" id="MobiDB-lite"/>
    </source>
</evidence>
<organism evidence="2 3">
    <name type="scientific">Musa troglodytarum</name>
    <name type="common">fe'i banana</name>
    <dbReference type="NCBI Taxonomy" id="320322"/>
    <lineage>
        <taxon>Eukaryota</taxon>
        <taxon>Viridiplantae</taxon>
        <taxon>Streptophyta</taxon>
        <taxon>Embryophyta</taxon>
        <taxon>Tracheophyta</taxon>
        <taxon>Spermatophyta</taxon>
        <taxon>Magnoliopsida</taxon>
        <taxon>Liliopsida</taxon>
        <taxon>Zingiberales</taxon>
        <taxon>Musaceae</taxon>
        <taxon>Musa</taxon>
    </lineage>
</organism>
<proteinExistence type="predicted"/>
<dbReference type="EMBL" id="CP097511">
    <property type="protein sequence ID" value="URE49301.1"/>
    <property type="molecule type" value="Genomic_DNA"/>
</dbReference>
<name>A0A9E7ICQ7_9LILI</name>
<evidence type="ECO:0000313" key="3">
    <source>
        <dbReference type="Proteomes" id="UP001055439"/>
    </source>
</evidence>
<evidence type="ECO:0000313" key="2">
    <source>
        <dbReference type="EMBL" id="URE49301.1"/>
    </source>
</evidence>
<gene>
    <name evidence="2" type="ORF">MUK42_17157</name>
</gene>